<dbReference type="EMBL" id="CAAHFG010000005">
    <property type="protein sequence ID" value="VGO17942.1"/>
    <property type="molecule type" value="Genomic_DNA"/>
</dbReference>
<evidence type="ECO:0000256" key="1">
    <source>
        <dbReference type="SAM" id="MobiDB-lite"/>
    </source>
</evidence>
<evidence type="ECO:0000313" key="3">
    <source>
        <dbReference type="Proteomes" id="UP000366872"/>
    </source>
</evidence>
<protein>
    <submittedName>
        <fullName evidence="2">Uncharacterized protein</fullName>
    </submittedName>
</protein>
<sequence length="182" mass="20519">MDHSTRRGPQQNRDRVCPCSSRSSWEQIQILWYIFYTTKHLDCIIVFLVQAFQARDLQPLARVHPVPQGPRIGSMGGWRLSGPRRGQEFPYSRTNHSAPGKRRMEGRTPCARADRVRPSTKELCTGPDGTSPSIKRLKIHEDPGCGLCVFCASSWPTKTAAPFLVSSLRHCASVCNMRHFAI</sequence>
<dbReference type="Proteomes" id="UP000366872">
    <property type="component" value="Unassembled WGS sequence"/>
</dbReference>
<organism evidence="2 3">
    <name type="scientific">Pontiella desulfatans</name>
    <dbReference type="NCBI Taxonomy" id="2750659"/>
    <lineage>
        <taxon>Bacteria</taxon>
        <taxon>Pseudomonadati</taxon>
        <taxon>Kiritimatiellota</taxon>
        <taxon>Kiritimatiellia</taxon>
        <taxon>Kiritimatiellales</taxon>
        <taxon>Pontiellaceae</taxon>
        <taxon>Pontiella</taxon>
    </lineage>
</organism>
<keyword evidence="3" id="KW-1185">Reference proteome</keyword>
<evidence type="ECO:0000313" key="2">
    <source>
        <dbReference type="EMBL" id="VGO17942.1"/>
    </source>
</evidence>
<dbReference type="AlphaFoldDB" id="A0A6C2UCM4"/>
<name>A0A6C2UCM4_PONDE</name>
<feature type="region of interest" description="Disordered" evidence="1">
    <location>
        <begin position="84"/>
        <end position="109"/>
    </location>
</feature>
<proteinExistence type="predicted"/>
<accession>A0A6C2UCM4</accession>
<gene>
    <name evidence="2" type="ORF">PDESU_06544</name>
</gene>
<reference evidence="2 3" key="1">
    <citation type="submission" date="2019-04" db="EMBL/GenBank/DDBJ databases">
        <authorList>
            <person name="Van Vliet M D."/>
        </authorList>
    </citation>
    <scope>NUCLEOTIDE SEQUENCE [LARGE SCALE GENOMIC DNA]</scope>
    <source>
        <strain evidence="2 3">F1</strain>
    </source>
</reference>